<evidence type="ECO:0000313" key="2">
    <source>
        <dbReference type="Proteomes" id="UP001500456"/>
    </source>
</evidence>
<dbReference type="EMBL" id="BAAAZX010000006">
    <property type="protein sequence ID" value="GAA3991544.1"/>
    <property type="molecule type" value="Genomic_DNA"/>
</dbReference>
<keyword evidence="2" id="KW-1185">Reference proteome</keyword>
<protein>
    <submittedName>
        <fullName evidence="1">Uncharacterized protein</fullName>
    </submittedName>
</protein>
<accession>A0ABP7R2A1</accession>
<proteinExistence type="predicted"/>
<evidence type="ECO:0000313" key="1">
    <source>
        <dbReference type="EMBL" id="GAA3991544.1"/>
    </source>
</evidence>
<reference evidence="2" key="1">
    <citation type="journal article" date="2019" name="Int. J. Syst. Evol. Microbiol.">
        <title>The Global Catalogue of Microorganisms (GCM) 10K type strain sequencing project: providing services to taxonomists for standard genome sequencing and annotation.</title>
        <authorList>
            <consortium name="The Broad Institute Genomics Platform"/>
            <consortium name="The Broad Institute Genome Sequencing Center for Infectious Disease"/>
            <person name="Wu L."/>
            <person name="Ma J."/>
        </authorList>
    </citation>
    <scope>NUCLEOTIDE SEQUENCE [LARGE SCALE GENOMIC DNA]</scope>
    <source>
        <strain evidence="2">JCM 16924</strain>
    </source>
</reference>
<name>A0ABP7R2A1_9ACTN</name>
<comment type="caution">
    <text evidence="1">The sequence shown here is derived from an EMBL/GenBank/DDBJ whole genome shotgun (WGS) entry which is preliminary data.</text>
</comment>
<sequence length="64" mass="6789">MASGHEHRRTRALCVTSKTLFACGAAWMVSAAGLRSFAGVGDRHLGGFGLADPFRGPVLDPDCW</sequence>
<dbReference type="Proteomes" id="UP001500456">
    <property type="component" value="Unassembled WGS sequence"/>
</dbReference>
<organism evidence="1 2">
    <name type="scientific">Streptomyces plumbiresistens</name>
    <dbReference type="NCBI Taxonomy" id="511811"/>
    <lineage>
        <taxon>Bacteria</taxon>
        <taxon>Bacillati</taxon>
        <taxon>Actinomycetota</taxon>
        <taxon>Actinomycetes</taxon>
        <taxon>Kitasatosporales</taxon>
        <taxon>Streptomycetaceae</taxon>
        <taxon>Streptomyces</taxon>
    </lineage>
</organism>
<gene>
    <name evidence="1" type="ORF">GCM10022232_27760</name>
</gene>